<proteinExistence type="predicted"/>
<name>A0ABX3KDJ6_9GAMM</name>
<dbReference type="RefSeq" id="WP_077772767.1">
    <property type="nucleotide sequence ID" value="NZ_MUFC01000012.1"/>
</dbReference>
<dbReference type="EMBL" id="MUFC01000012">
    <property type="protein sequence ID" value="OOE87028.1"/>
    <property type="molecule type" value="Genomic_DNA"/>
</dbReference>
<evidence type="ECO:0000313" key="1">
    <source>
        <dbReference type="EMBL" id="OOE87028.1"/>
    </source>
</evidence>
<protein>
    <submittedName>
        <fullName evidence="1">Uncharacterized protein</fullName>
    </submittedName>
</protein>
<sequence>MQLYLNYRNGTLSIDEARLSDEESDLPTILFNYQYTPHVVKTMTLEENSVQGLSDVVGDVSWREKHNFDEIYDEAYS</sequence>
<keyword evidence="2" id="KW-1185">Reference proteome</keyword>
<accession>A0ABX3KDJ6</accession>
<evidence type="ECO:0000313" key="2">
    <source>
        <dbReference type="Proteomes" id="UP000188627"/>
    </source>
</evidence>
<dbReference type="Proteomes" id="UP000188627">
    <property type="component" value="Unassembled WGS sequence"/>
</dbReference>
<comment type="caution">
    <text evidence="1">The sequence shown here is derived from an EMBL/GenBank/DDBJ whole genome shotgun (WGS) entry which is preliminary data.</text>
</comment>
<organism evidence="1 2">
    <name type="scientific">Salinivibrio sharmensis</name>
    <dbReference type="NCBI Taxonomy" id="390883"/>
    <lineage>
        <taxon>Bacteria</taxon>
        <taxon>Pseudomonadati</taxon>
        <taxon>Pseudomonadota</taxon>
        <taxon>Gammaproteobacteria</taxon>
        <taxon>Vibrionales</taxon>
        <taxon>Vibrionaceae</taxon>
        <taxon>Salinivibrio</taxon>
    </lineage>
</organism>
<reference evidence="2" key="1">
    <citation type="submission" date="2017-01" db="EMBL/GenBank/DDBJ databases">
        <title>Draft genome of the species Salinivibrio sharmensis.</title>
        <authorList>
            <person name="Lopez-Hermoso C."/>
            <person name="De La Haba R."/>
            <person name="Sanchez-Porro C."/>
            <person name="Ventosa A."/>
        </authorList>
    </citation>
    <scope>NUCLEOTIDE SEQUENCE [LARGE SCALE GENOMIC DNA]</scope>
    <source>
        <strain evidence="2">CBH463</strain>
    </source>
</reference>
<gene>
    <name evidence="1" type="ORF">BZG74_11755</name>
</gene>